<gene>
    <name evidence="1" type="ORF">UN64_04635</name>
</gene>
<name>A0A1V3GCC0_9BACL</name>
<organism evidence="1 2">
    <name type="scientific">Fictibacillus arsenicus</name>
    <dbReference type="NCBI Taxonomy" id="255247"/>
    <lineage>
        <taxon>Bacteria</taxon>
        <taxon>Bacillati</taxon>
        <taxon>Bacillota</taxon>
        <taxon>Bacilli</taxon>
        <taxon>Bacillales</taxon>
        <taxon>Fictibacillaceae</taxon>
        <taxon>Fictibacillus</taxon>
    </lineage>
</organism>
<protein>
    <submittedName>
        <fullName evidence="1">Uncharacterized protein</fullName>
    </submittedName>
</protein>
<proteinExistence type="predicted"/>
<reference evidence="1 2" key="1">
    <citation type="submission" date="2016-11" db="EMBL/GenBank/DDBJ databases">
        <authorList>
            <person name="Jaros S."/>
            <person name="Januszkiewicz K."/>
            <person name="Wedrychowicz H."/>
        </authorList>
    </citation>
    <scope>NUCLEOTIDE SEQUENCE [LARGE SCALE GENOMIC DNA]</scope>
    <source>
        <strain evidence="1 2">Con a/3</strain>
    </source>
</reference>
<dbReference type="EMBL" id="MQMF01000001">
    <property type="protein sequence ID" value="OOE14485.1"/>
    <property type="molecule type" value="Genomic_DNA"/>
</dbReference>
<sequence>MEKKMMDIMLQVQQSVLELRDDVNVIKADVADLKVRVTNIEENMVRKSDLKYYNFKIAEHDRDIFQLKQQN</sequence>
<evidence type="ECO:0000313" key="2">
    <source>
        <dbReference type="Proteomes" id="UP000188597"/>
    </source>
</evidence>
<dbReference type="RefSeq" id="WP_077360161.1">
    <property type="nucleotide sequence ID" value="NZ_MQMF01000001.1"/>
</dbReference>
<dbReference type="AlphaFoldDB" id="A0A1V3GCC0"/>
<accession>A0A1V3GCC0</accession>
<evidence type="ECO:0000313" key="1">
    <source>
        <dbReference type="EMBL" id="OOE14485.1"/>
    </source>
</evidence>
<comment type="caution">
    <text evidence="1">The sequence shown here is derived from an EMBL/GenBank/DDBJ whole genome shotgun (WGS) entry which is preliminary data.</text>
</comment>
<dbReference type="OrthoDB" id="2969515at2"/>
<dbReference type="Proteomes" id="UP000188597">
    <property type="component" value="Unassembled WGS sequence"/>
</dbReference>